<feature type="region of interest" description="Disordered" evidence="6">
    <location>
        <begin position="464"/>
        <end position="514"/>
    </location>
</feature>
<keyword evidence="3 8" id="KW-0238">DNA-binding</keyword>
<feature type="compositionally biased region" description="Polar residues" evidence="6">
    <location>
        <begin position="465"/>
        <end position="500"/>
    </location>
</feature>
<dbReference type="PANTHER" id="PTHR46910:SF37">
    <property type="entry name" value="ZN(II)2CYS6 TRANSCRIPTION FACTOR (EUROFUNG)"/>
    <property type="match status" value="1"/>
</dbReference>
<keyword evidence="2" id="KW-0805">Transcription regulation</keyword>
<keyword evidence="9" id="KW-1185">Reference proteome</keyword>
<dbReference type="EMBL" id="JANBVO010000017">
    <property type="protein sequence ID" value="KAJ9144285.1"/>
    <property type="molecule type" value="Genomic_DNA"/>
</dbReference>
<dbReference type="Proteomes" id="UP001174694">
    <property type="component" value="Unassembled WGS sequence"/>
</dbReference>
<evidence type="ECO:0000313" key="9">
    <source>
        <dbReference type="Proteomes" id="UP001174694"/>
    </source>
</evidence>
<dbReference type="GO" id="GO:0005634">
    <property type="term" value="C:nucleus"/>
    <property type="evidence" value="ECO:0007669"/>
    <property type="project" value="UniProtKB-SubCell"/>
</dbReference>
<evidence type="ECO:0000256" key="1">
    <source>
        <dbReference type="ARBA" id="ARBA00004123"/>
    </source>
</evidence>
<dbReference type="PANTHER" id="PTHR46910">
    <property type="entry name" value="TRANSCRIPTION FACTOR PDR1"/>
    <property type="match status" value="1"/>
</dbReference>
<feature type="domain" description="Xylanolytic transcriptional activator regulatory" evidence="7">
    <location>
        <begin position="179"/>
        <end position="249"/>
    </location>
</feature>
<accession>A0AA38VEI2</accession>
<keyword evidence="4" id="KW-0804">Transcription</keyword>
<evidence type="ECO:0000256" key="4">
    <source>
        <dbReference type="ARBA" id="ARBA00023163"/>
    </source>
</evidence>
<dbReference type="InterPro" id="IPR050987">
    <property type="entry name" value="AtrR-like"/>
</dbReference>
<dbReference type="Pfam" id="PF04082">
    <property type="entry name" value="Fungal_trans"/>
    <property type="match status" value="1"/>
</dbReference>
<gene>
    <name evidence="8" type="ORF">NKR23_g6041</name>
</gene>
<sequence>MAEPLAQYSCDACRSRKERLQLLLGRDHQSLGTLASLLEEFGAARQDSSAFNALADGAETDYFLFENDQVRPWVDALIATLEKERLLLTSVPSEVLDHLAASRPHQVDDRAWLVMFYTIALRVVSSTNPADESTKTKLRSNLWLAFNDVRVLLEPSVLSIQALVILACHGEEFMTPSICWALISKACMMLQALGVTHWRLDAPTRERRIMLFWRLNVMDKALALNLCRPPTFHREMATEIPLPSLQKLLPSESHHPTSGMPALFNAHYTHQMHLLSRVVADIWNCLYGQASDDVRAVKESLESWHCQATEVLEAAALAEKPLLSASGAATVDLGLQVLQFHYYSLLVLLTASSRELRAQGTRPAQQMLRLLASVGDGVTELREPYVCLLWQLLNFPLAAFGSLWGGILMKGKINPEQSKESLEAMEHLPAFLGKFRSRNSLAAKLEDITGRLVQHVKSIYYSQGDAGQQTPTSGSLAQDPNSPMTPSNPVTSTETSNSPRGESLDVQSDGLFPSPDDSFFDTTFDWFAWSNEQFS</sequence>
<dbReference type="SMART" id="SM00906">
    <property type="entry name" value="Fungal_trans"/>
    <property type="match status" value="1"/>
</dbReference>
<evidence type="ECO:0000256" key="6">
    <source>
        <dbReference type="SAM" id="MobiDB-lite"/>
    </source>
</evidence>
<reference evidence="8" key="1">
    <citation type="submission" date="2022-07" db="EMBL/GenBank/DDBJ databases">
        <title>Fungi with potential for degradation of polypropylene.</title>
        <authorList>
            <person name="Gostincar C."/>
        </authorList>
    </citation>
    <scope>NUCLEOTIDE SEQUENCE</scope>
    <source>
        <strain evidence="8">EXF-13308</strain>
    </source>
</reference>
<dbReference type="CDD" id="cd12148">
    <property type="entry name" value="fungal_TF_MHR"/>
    <property type="match status" value="1"/>
</dbReference>
<name>A0AA38VEI2_9PEZI</name>
<evidence type="ECO:0000256" key="5">
    <source>
        <dbReference type="ARBA" id="ARBA00023242"/>
    </source>
</evidence>
<keyword evidence="5" id="KW-0539">Nucleus</keyword>
<dbReference type="GO" id="GO:0003700">
    <property type="term" value="F:DNA-binding transcription factor activity"/>
    <property type="evidence" value="ECO:0007669"/>
    <property type="project" value="InterPro"/>
</dbReference>
<evidence type="ECO:0000259" key="7">
    <source>
        <dbReference type="SMART" id="SM00906"/>
    </source>
</evidence>
<proteinExistence type="predicted"/>
<dbReference type="AlphaFoldDB" id="A0AA38VEI2"/>
<dbReference type="InterPro" id="IPR007219">
    <property type="entry name" value="XnlR_reg_dom"/>
</dbReference>
<evidence type="ECO:0000256" key="3">
    <source>
        <dbReference type="ARBA" id="ARBA00023125"/>
    </source>
</evidence>
<comment type="caution">
    <text evidence="8">The sequence shown here is derived from an EMBL/GenBank/DDBJ whole genome shotgun (WGS) entry which is preliminary data.</text>
</comment>
<dbReference type="GO" id="GO:0003677">
    <property type="term" value="F:DNA binding"/>
    <property type="evidence" value="ECO:0007669"/>
    <property type="project" value="UniProtKB-KW"/>
</dbReference>
<evidence type="ECO:0000313" key="8">
    <source>
        <dbReference type="EMBL" id="KAJ9144285.1"/>
    </source>
</evidence>
<organism evidence="8 9">
    <name type="scientific">Pleurostoma richardsiae</name>
    <dbReference type="NCBI Taxonomy" id="41990"/>
    <lineage>
        <taxon>Eukaryota</taxon>
        <taxon>Fungi</taxon>
        <taxon>Dikarya</taxon>
        <taxon>Ascomycota</taxon>
        <taxon>Pezizomycotina</taxon>
        <taxon>Sordariomycetes</taxon>
        <taxon>Sordariomycetidae</taxon>
        <taxon>Calosphaeriales</taxon>
        <taxon>Pleurostomataceae</taxon>
        <taxon>Pleurostoma</taxon>
    </lineage>
</organism>
<dbReference type="GO" id="GO:0008270">
    <property type="term" value="F:zinc ion binding"/>
    <property type="evidence" value="ECO:0007669"/>
    <property type="project" value="InterPro"/>
</dbReference>
<protein>
    <submittedName>
        <fullName evidence="8">Zn(2)-C6 fungal-type DNA-binding domain</fullName>
    </submittedName>
</protein>
<comment type="subcellular location">
    <subcellularLocation>
        <location evidence="1">Nucleus</location>
    </subcellularLocation>
</comment>
<evidence type="ECO:0000256" key="2">
    <source>
        <dbReference type="ARBA" id="ARBA00023015"/>
    </source>
</evidence>
<dbReference type="GO" id="GO:0006351">
    <property type="term" value="P:DNA-templated transcription"/>
    <property type="evidence" value="ECO:0007669"/>
    <property type="project" value="InterPro"/>
</dbReference>